<dbReference type="InterPro" id="IPR051262">
    <property type="entry name" value="SMP-30/CGR1_Lactonase"/>
</dbReference>
<dbReference type="EMBL" id="JAPJZI010000002">
    <property type="protein sequence ID" value="MDA5401516.1"/>
    <property type="molecule type" value="Genomic_DNA"/>
</dbReference>
<sequence length="296" mass="32766">MTAEVRDPRFSAVIGETVEVEKLGSGFQFTEGPIWHHLERHLTFSDMPGDHMRRWWPDSGLIETFRKPSDMANGNAYDRLGRMVSCQHATSSVTRTEADGSITTLATHFEGKELNSPNDIIVNSDGRIFFTDPTYGRMPVFGVERDCELDFQGVYSMNGDGSDLRCLADDFGQPNGLCLSVDETTLFVNDTDKLHIRRFDIADDGSLKGGDVWASPEGDKPGHPDGMKVDCRDNLYCTGPGGVQVFAPDAACLGVILVPEMVANFTWGDDDMRSIFFTASTSLYRCRTNTPGLHLF</sequence>
<keyword evidence="1" id="KW-0378">Hydrolase</keyword>
<dbReference type="Gene3D" id="2.120.10.30">
    <property type="entry name" value="TolB, C-terminal domain"/>
    <property type="match status" value="1"/>
</dbReference>
<name>A0A9X3ZK70_9HYPH</name>
<gene>
    <name evidence="3" type="ORF">OQ273_23315</name>
</gene>
<organism evidence="3 4">
    <name type="scientific">Hoeflea prorocentri</name>
    <dbReference type="NCBI Taxonomy" id="1922333"/>
    <lineage>
        <taxon>Bacteria</taxon>
        <taxon>Pseudomonadati</taxon>
        <taxon>Pseudomonadota</taxon>
        <taxon>Alphaproteobacteria</taxon>
        <taxon>Hyphomicrobiales</taxon>
        <taxon>Rhizobiaceae</taxon>
        <taxon>Hoeflea</taxon>
    </lineage>
</organism>
<dbReference type="PANTHER" id="PTHR47572">
    <property type="entry name" value="LIPOPROTEIN-RELATED"/>
    <property type="match status" value="1"/>
</dbReference>
<keyword evidence="4" id="KW-1185">Reference proteome</keyword>
<dbReference type="RefSeq" id="WP_267993500.1">
    <property type="nucleotide sequence ID" value="NZ_JAPJZI010000002.1"/>
</dbReference>
<accession>A0A9X3ZK70</accession>
<evidence type="ECO:0000256" key="1">
    <source>
        <dbReference type="ARBA" id="ARBA00022801"/>
    </source>
</evidence>
<dbReference type="GO" id="GO:0016787">
    <property type="term" value="F:hydrolase activity"/>
    <property type="evidence" value="ECO:0007669"/>
    <property type="project" value="UniProtKB-KW"/>
</dbReference>
<reference evidence="3" key="1">
    <citation type="submission" date="2022-11" db="EMBL/GenBank/DDBJ databases">
        <title>Draft genome sequence of Hoeflea poritis E7-10 and Hoeflea prorocentri PM5-8, separated from scleractinian coral Porites lutea and marine dinoflagellate.</title>
        <authorList>
            <person name="Zhang G."/>
            <person name="Wei Q."/>
            <person name="Cai L."/>
        </authorList>
    </citation>
    <scope>NUCLEOTIDE SEQUENCE</scope>
    <source>
        <strain evidence="3">PM5-8</strain>
    </source>
</reference>
<evidence type="ECO:0000259" key="2">
    <source>
        <dbReference type="Pfam" id="PF08450"/>
    </source>
</evidence>
<dbReference type="InterPro" id="IPR011042">
    <property type="entry name" value="6-blade_b-propeller_TolB-like"/>
</dbReference>
<dbReference type="InterPro" id="IPR013658">
    <property type="entry name" value="SGL"/>
</dbReference>
<feature type="domain" description="SMP-30/Gluconolactonase/LRE-like region" evidence="2">
    <location>
        <begin position="29"/>
        <end position="280"/>
    </location>
</feature>
<proteinExistence type="predicted"/>
<protein>
    <submittedName>
        <fullName evidence="3">SMP-30/gluconolactonase/LRE family protein</fullName>
    </submittedName>
</protein>
<comment type="caution">
    <text evidence="3">The sequence shown here is derived from an EMBL/GenBank/DDBJ whole genome shotgun (WGS) entry which is preliminary data.</text>
</comment>
<dbReference type="AlphaFoldDB" id="A0A9X3ZK70"/>
<dbReference type="PANTHER" id="PTHR47572:SF4">
    <property type="entry name" value="LACTONASE DRP35"/>
    <property type="match status" value="1"/>
</dbReference>
<evidence type="ECO:0000313" key="4">
    <source>
        <dbReference type="Proteomes" id="UP001151234"/>
    </source>
</evidence>
<dbReference type="SUPFAM" id="SSF63829">
    <property type="entry name" value="Calcium-dependent phosphotriesterase"/>
    <property type="match status" value="1"/>
</dbReference>
<dbReference type="Pfam" id="PF08450">
    <property type="entry name" value="SGL"/>
    <property type="match status" value="1"/>
</dbReference>
<evidence type="ECO:0000313" key="3">
    <source>
        <dbReference type="EMBL" id="MDA5401516.1"/>
    </source>
</evidence>
<dbReference type="Proteomes" id="UP001151234">
    <property type="component" value="Unassembled WGS sequence"/>
</dbReference>